<dbReference type="Gene3D" id="2.40.240.20">
    <property type="entry name" value="Hypothetical PUA domain-like, domain 1"/>
    <property type="match status" value="1"/>
</dbReference>
<evidence type="ECO:0000259" key="13">
    <source>
        <dbReference type="Pfam" id="PF04452"/>
    </source>
</evidence>
<proteinExistence type="inferred from homology"/>
<evidence type="ECO:0000256" key="3">
    <source>
        <dbReference type="ARBA" id="ARBA00012328"/>
    </source>
</evidence>
<comment type="similarity">
    <text evidence="2 12">Belongs to the RNA methyltransferase RsmE family.</text>
</comment>
<gene>
    <name evidence="15" type="ORF">G3A44_07250</name>
</gene>
<keyword evidence="5 12" id="KW-0963">Cytoplasm</keyword>
<dbReference type="InterPro" id="IPR029026">
    <property type="entry name" value="tRNA_m1G_MTases_N"/>
</dbReference>
<comment type="subcellular location">
    <subcellularLocation>
        <location evidence="1 12">Cytoplasm</location>
    </subcellularLocation>
</comment>
<dbReference type="RefSeq" id="WP_163456843.1">
    <property type="nucleotide sequence ID" value="NZ_JAAGOH010000006.1"/>
</dbReference>
<feature type="domain" description="Ribosomal RNA small subunit methyltransferase E methyltransferase" evidence="13">
    <location>
        <begin position="75"/>
        <end position="243"/>
    </location>
</feature>
<dbReference type="InterPro" id="IPR046887">
    <property type="entry name" value="RsmE_PUA-like"/>
</dbReference>
<keyword evidence="8 12" id="KW-0808">Transferase</keyword>
<evidence type="ECO:0000313" key="15">
    <source>
        <dbReference type="EMBL" id="NDY90990.1"/>
    </source>
</evidence>
<comment type="caution">
    <text evidence="15">The sequence shown here is derived from an EMBL/GenBank/DDBJ whole genome shotgun (WGS) entry which is preliminary data.</text>
</comment>
<evidence type="ECO:0000256" key="4">
    <source>
        <dbReference type="ARBA" id="ARBA00013673"/>
    </source>
</evidence>
<dbReference type="EC" id="2.1.1.193" evidence="3 12"/>
<dbReference type="GO" id="GO:0005737">
    <property type="term" value="C:cytoplasm"/>
    <property type="evidence" value="ECO:0007669"/>
    <property type="project" value="UniProtKB-SubCell"/>
</dbReference>
<name>A0A7C9PGT4_9BURK</name>
<evidence type="ECO:0000256" key="6">
    <source>
        <dbReference type="ARBA" id="ARBA00022552"/>
    </source>
</evidence>
<evidence type="ECO:0000259" key="14">
    <source>
        <dbReference type="Pfam" id="PF20260"/>
    </source>
</evidence>
<dbReference type="NCBIfam" id="NF008692">
    <property type="entry name" value="PRK11713.1-5"/>
    <property type="match status" value="1"/>
</dbReference>
<dbReference type="PANTHER" id="PTHR30027">
    <property type="entry name" value="RIBOSOMAL RNA SMALL SUBUNIT METHYLTRANSFERASE E"/>
    <property type="match status" value="1"/>
</dbReference>
<evidence type="ECO:0000256" key="1">
    <source>
        <dbReference type="ARBA" id="ARBA00004496"/>
    </source>
</evidence>
<dbReference type="Pfam" id="PF20260">
    <property type="entry name" value="PUA_4"/>
    <property type="match status" value="1"/>
</dbReference>
<dbReference type="Gene3D" id="3.40.1280.10">
    <property type="match status" value="1"/>
</dbReference>
<dbReference type="InterPro" id="IPR006700">
    <property type="entry name" value="RsmE"/>
</dbReference>
<evidence type="ECO:0000256" key="9">
    <source>
        <dbReference type="ARBA" id="ARBA00022691"/>
    </source>
</evidence>
<dbReference type="GO" id="GO:0070475">
    <property type="term" value="P:rRNA base methylation"/>
    <property type="evidence" value="ECO:0007669"/>
    <property type="project" value="TreeGrafter"/>
</dbReference>
<reference evidence="15 16" key="1">
    <citation type="submission" date="2020-02" db="EMBL/GenBank/DDBJ databases">
        <title>Ideonella bacterium strain TBM-1.</title>
        <authorList>
            <person name="Chen W.-M."/>
        </authorList>
    </citation>
    <scope>NUCLEOTIDE SEQUENCE [LARGE SCALE GENOMIC DNA]</scope>
    <source>
        <strain evidence="15 16">TBM-1</strain>
    </source>
</reference>
<dbReference type="PANTHER" id="PTHR30027:SF3">
    <property type="entry name" value="16S RRNA (URACIL(1498)-N(3))-METHYLTRANSFERASE"/>
    <property type="match status" value="1"/>
</dbReference>
<evidence type="ECO:0000256" key="5">
    <source>
        <dbReference type="ARBA" id="ARBA00022490"/>
    </source>
</evidence>
<comment type="function">
    <text evidence="10 12">Specifically methylates the N3 position of the uracil ring of uridine 1498 (m3U1498) in 16S rRNA. Acts on the fully assembled 30S ribosomal subunit.</text>
</comment>
<dbReference type="SUPFAM" id="SSF88697">
    <property type="entry name" value="PUA domain-like"/>
    <property type="match status" value="1"/>
</dbReference>
<feature type="domain" description="Ribosomal RNA small subunit methyltransferase E PUA-like" evidence="14">
    <location>
        <begin position="23"/>
        <end position="64"/>
    </location>
</feature>
<comment type="catalytic activity">
    <reaction evidence="11 12">
        <text>uridine(1498) in 16S rRNA + S-adenosyl-L-methionine = N(3)-methyluridine(1498) in 16S rRNA + S-adenosyl-L-homocysteine + H(+)</text>
        <dbReference type="Rhea" id="RHEA:42920"/>
        <dbReference type="Rhea" id="RHEA-COMP:10283"/>
        <dbReference type="Rhea" id="RHEA-COMP:10284"/>
        <dbReference type="ChEBI" id="CHEBI:15378"/>
        <dbReference type="ChEBI" id="CHEBI:57856"/>
        <dbReference type="ChEBI" id="CHEBI:59789"/>
        <dbReference type="ChEBI" id="CHEBI:65315"/>
        <dbReference type="ChEBI" id="CHEBI:74502"/>
        <dbReference type="EC" id="2.1.1.193"/>
    </reaction>
</comment>
<dbReference type="Pfam" id="PF04452">
    <property type="entry name" value="Methyltrans_RNA"/>
    <property type="match status" value="1"/>
</dbReference>
<dbReference type="NCBIfam" id="TIGR00046">
    <property type="entry name" value="RsmE family RNA methyltransferase"/>
    <property type="match status" value="1"/>
</dbReference>
<dbReference type="AlphaFoldDB" id="A0A7C9PGT4"/>
<evidence type="ECO:0000256" key="11">
    <source>
        <dbReference type="ARBA" id="ARBA00047944"/>
    </source>
</evidence>
<dbReference type="InterPro" id="IPR046886">
    <property type="entry name" value="RsmE_MTase_dom"/>
</dbReference>
<protein>
    <recommendedName>
        <fullName evidence="4 12">Ribosomal RNA small subunit methyltransferase E</fullName>
        <ecNumber evidence="3 12">2.1.1.193</ecNumber>
    </recommendedName>
</protein>
<evidence type="ECO:0000256" key="7">
    <source>
        <dbReference type="ARBA" id="ARBA00022603"/>
    </source>
</evidence>
<keyword evidence="6 12" id="KW-0698">rRNA processing</keyword>
<dbReference type="Proteomes" id="UP000484255">
    <property type="component" value="Unassembled WGS sequence"/>
</dbReference>
<dbReference type="PIRSF" id="PIRSF015601">
    <property type="entry name" value="MTase_slr0722"/>
    <property type="match status" value="1"/>
</dbReference>
<keyword evidence="7 12" id="KW-0489">Methyltransferase</keyword>
<dbReference type="InterPro" id="IPR029028">
    <property type="entry name" value="Alpha/beta_knot_MTases"/>
</dbReference>
<evidence type="ECO:0000256" key="2">
    <source>
        <dbReference type="ARBA" id="ARBA00005528"/>
    </source>
</evidence>
<dbReference type="GO" id="GO:0070042">
    <property type="term" value="F:rRNA (uridine-N3-)-methyltransferase activity"/>
    <property type="evidence" value="ECO:0007669"/>
    <property type="project" value="TreeGrafter"/>
</dbReference>
<evidence type="ECO:0000313" key="16">
    <source>
        <dbReference type="Proteomes" id="UP000484255"/>
    </source>
</evidence>
<evidence type="ECO:0000256" key="8">
    <source>
        <dbReference type="ARBA" id="ARBA00022679"/>
    </source>
</evidence>
<evidence type="ECO:0000256" key="10">
    <source>
        <dbReference type="ARBA" id="ARBA00025699"/>
    </source>
</evidence>
<organism evidence="15 16">
    <name type="scientific">Ideonella livida</name>
    <dbReference type="NCBI Taxonomy" id="2707176"/>
    <lineage>
        <taxon>Bacteria</taxon>
        <taxon>Pseudomonadati</taxon>
        <taxon>Pseudomonadota</taxon>
        <taxon>Betaproteobacteria</taxon>
        <taxon>Burkholderiales</taxon>
        <taxon>Sphaerotilaceae</taxon>
        <taxon>Ideonella</taxon>
    </lineage>
</organism>
<keyword evidence="9 12" id="KW-0949">S-adenosyl-L-methionine</keyword>
<evidence type="ECO:0000256" key="12">
    <source>
        <dbReference type="PIRNR" id="PIRNR015601"/>
    </source>
</evidence>
<dbReference type="InterPro" id="IPR015947">
    <property type="entry name" value="PUA-like_sf"/>
</dbReference>
<dbReference type="CDD" id="cd18084">
    <property type="entry name" value="RsmE-like"/>
    <property type="match status" value="1"/>
</dbReference>
<accession>A0A7C9PGT4</accession>
<dbReference type="SUPFAM" id="SSF75217">
    <property type="entry name" value="alpha/beta knot"/>
    <property type="match status" value="1"/>
</dbReference>
<keyword evidence="16" id="KW-1185">Reference proteome</keyword>
<dbReference type="EMBL" id="JAAGOH010000006">
    <property type="protein sequence ID" value="NDY90990.1"/>
    <property type="molecule type" value="Genomic_DNA"/>
</dbReference>
<sequence length="249" mass="26493">MTLRVFVDLPLQDGATLDLPAGAARHVQVLRLQPGDGLVLFNGLGGEWAAQVQAMGRSSVQVVVGVHGEPGREPSRRIGLALGMPANERMDALVEKAVELGVSWIQPLQTRRSVLRLQGERAAKRVQHWQGVAQAAAEQSGRTVLPQVLPILELDRWLAGLPAGPEAAAPGVDRLLLCFRPEARLPGRWGQPLASTVWCLSGPEGGLEEAEEALALARGFAPLRLGPRVLRADTAPLVALSWAAGLLDG</sequence>